<reference evidence="3" key="1">
    <citation type="submission" date="2021-03" db="EMBL/GenBank/DDBJ databases">
        <authorList>
            <person name="Peeters C."/>
        </authorList>
    </citation>
    <scope>NUCLEOTIDE SEQUENCE</scope>
    <source>
        <strain evidence="3">LMG 31506</strain>
    </source>
</reference>
<dbReference type="InterPro" id="IPR010127">
    <property type="entry name" value="Phasin_subfam-1"/>
</dbReference>
<dbReference type="Proteomes" id="UP000672934">
    <property type="component" value="Unassembled WGS sequence"/>
</dbReference>
<keyword evidence="4" id="KW-1185">Reference proteome</keyword>
<organism evidence="3 4">
    <name type="scientific">Cupriavidus yeoncheonensis</name>
    <dbReference type="NCBI Taxonomy" id="1462994"/>
    <lineage>
        <taxon>Bacteria</taxon>
        <taxon>Pseudomonadati</taxon>
        <taxon>Pseudomonadota</taxon>
        <taxon>Betaproteobacteria</taxon>
        <taxon>Burkholderiales</taxon>
        <taxon>Burkholderiaceae</taxon>
        <taxon>Cupriavidus</taxon>
    </lineage>
</organism>
<feature type="domain" description="Phasin" evidence="2">
    <location>
        <begin position="28"/>
        <end position="124"/>
    </location>
</feature>
<accession>A0A916J0G7</accession>
<evidence type="ECO:0000313" key="3">
    <source>
        <dbReference type="EMBL" id="CAG2152136.1"/>
    </source>
</evidence>
<dbReference type="NCBIfam" id="TIGR01841">
    <property type="entry name" value="phasin"/>
    <property type="match status" value="1"/>
</dbReference>
<evidence type="ECO:0000259" key="2">
    <source>
        <dbReference type="Pfam" id="PF09361"/>
    </source>
</evidence>
<evidence type="ECO:0000313" key="4">
    <source>
        <dbReference type="Proteomes" id="UP000672934"/>
    </source>
</evidence>
<dbReference type="RefSeq" id="WP_211949442.1">
    <property type="nucleotide sequence ID" value="NZ_CAJPUY010000018.1"/>
</dbReference>
<comment type="caution">
    <text evidence="3">The sequence shown here is derived from an EMBL/GenBank/DDBJ whole genome shotgun (WGS) entry which is preliminary data.</text>
</comment>
<dbReference type="Pfam" id="PF09361">
    <property type="entry name" value="Phasin_2"/>
    <property type="match status" value="1"/>
</dbReference>
<name>A0A916J0G7_9BURK</name>
<dbReference type="AlphaFoldDB" id="A0A916J0G7"/>
<dbReference type="InterPro" id="IPR018968">
    <property type="entry name" value="Phasin"/>
</dbReference>
<gene>
    <name evidence="3" type="ORF">LMG31506_04544</name>
</gene>
<feature type="coiled-coil region" evidence="1">
    <location>
        <begin position="82"/>
        <end position="116"/>
    </location>
</feature>
<proteinExistence type="predicted"/>
<evidence type="ECO:0000256" key="1">
    <source>
        <dbReference type="SAM" id="Coils"/>
    </source>
</evidence>
<dbReference type="EMBL" id="CAJPUY010000018">
    <property type="protein sequence ID" value="CAG2152136.1"/>
    <property type="molecule type" value="Genomic_DNA"/>
</dbReference>
<sequence length="141" mass="15606">MNTPPNPFADFTKMLEQFQLPGMDMGAVMEARRKDIEALGEANKLAYEGMQAMMQKQTEIFGQAMQQIQSAAQQLNTGGNPAEAMSRQNEFVQKALHQALENMRELAEMARKSQADAMAVIGNRAQQNLQEASSLLKPKSS</sequence>
<protein>
    <recommendedName>
        <fullName evidence="2">Phasin domain-containing protein</fullName>
    </recommendedName>
</protein>
<keyword evidence="1" id="KW-0175">Coiled coil</keyword>